<dbReference type="AlphaFoldDB" id="A0ABD0LJJ7"/>
<protein>
    <submittedName>
        <fullName evidence="1">Uncharacterized protein</fullName>
    </submittedName>
</protein>
<name>A0ABD0LJJ7_9CAEN</name>
<dbReference type="Proteomes" id="UP001519460">
    <property type="component" value="Unassembled WGS sequence"/>
</dbReference>
<proteinExistence type="predicted"/>
<accession>A0ABD0LJJ7</accession>
<evidence type="ECO:0000313" key="2">
    <source>
        <dbReference type="Proteomes" id="UP001519460"/>
    </source>
</evidence>
<evidence type="ECO:0000313" key="1">
    <source>
        <dbReference type="EMBL" id="KAK7499575.1"/>
    </source>
</evidence>
<sequence>MCRLSEVKTNDATCAFHIAYPRDEVGSILKSDDMSPWMMQYQEDTPGWKISGVLPVHVVVMGFPDGAVDLKEEGLAIGLIPPPPSPHHIFRHHQPTFRGNIHHCPCTEFSPPPHHHHLATYIVVIIQVTISR</sequence>
<keyword evidence="2" id="KW-1185">Reference proteome</keyword>
<comment type="caution">
    <text evidence="1">The sequence shown here is derived from an EMBL/GenBank/DDBJ whole genome shotgun (WGS) entry which is preliminary data.</text>
</comment>
<reference evidence="1 2" key="1">
    <citation type="journal article" date="2023" name="Sci. Data">
        <title>Genome assembly of the Korean intertidal mud-creeper Batillaria attramentaria.</title>
        <authorList>
            <person name="Patra A.K."/>
            <person name="Ho P.T."/>
            <person name="Jun S."/>
            <person name="Lee S.J."/>
            <person name="Kim Y."/>
            <person name="Won Y.J."/>
        </authorList>
    </citation>
    <scope>NUCLEOTIDE SEQUENCE [LARGE SCALE GENOMIC DNA]</scope>
    <source>
        <strain evidence="1">Wonlab-2016</strain>
    </source>
</reference>
<dbReference type="EMBL" id="JACVVK020000043">
    <property type="protein sequence ID" value="KAK7499575.1"/>
    <property type="molecule type" value="Genomic_DNA"/>
</dbReference>
<organism evidence="1 2">
    <name type="scientific">Batillaria attramentaria</name>
    <dbReference type="NCBI Taxonomy" id="370345"/>
    <lineage>
        <taxon>Eukaryota</taxon>
        <taxon>Metazoa</taxon>
        <taxon>Spiralia</taxon>
        <taxon>Lophotrochozoa</taxon>
        <taxon>Mollusca</taxon>
        <taxon>Gastropoda</taxon>
        <taxon>Caenogastropoda</taxon>
        <taxon>Sorbeoconcha</taxon>
        <taxon>Cerithioidea</taxon>
        <taxon>Batillariidae</taxon>
        <taxon>Batillaria</taxon>
    </lineage>
</organism>
<gene>
    <name evidence="1" type="ORF">BaRGS_00009227</name>
</gene>